<feature type="transmembrane region" description="Helical" evidence="1">
    <location>
        <begin position="102"/>
        <end position="121"/>
    </location>
</feature>
<keyword evidence="1" id="KW-1133">Transmembrane helix</keyword>
<evidence type="ECO:0000256" key="1">
    <source>
        <dbReference type="SAM" id="Phobius"/>
    </source>
</evidence>
<keyword evidence="3" id="KW-1185">Reference proteome</keyword>
<dbReference type="AlphaFoldDB" id="A0A1M6RJ64"/>
<protein>
    <submittedName>
        <fullName evidence="2">Uncharacterized protein</fullName>
    </submittedName>
</protein>
<keyword evidence="1" id="KW-0472">Membrane</keyword>
<proteinExistence type="predicted"/>
<sequence length="158" mass="18217">MKRKILTIICLHIIINIVIYIIDLFFLNKFMSKVDGQIKPIAIFIHYGLVFILYFIIGRFLLKRMSIIKSFKLATVIFGINFILVAGGLLIINLVSSIIENGVLLLFLYNIFNYAIFYGYSTLVDSMIFIEKIIYVFMAFIPTILILLGRLSYGVNKK</sequence>
<accession>A0A1M6RJ64</accession>
<dbReference type="RefSeq" id="WP_073151814.1">
    <property type="nucleotide sequence ID" value="NZ_FRAG01000047.1"/>
</dbReference>
<reference evidence="2 3" key="1">
    <citation type="submission" date="2016-11" db="EMBL/GenBank/DDBJ databases">
        <authorList>
            <person name="Jaros S."/>
            <person name="Januszkiewicz K."/>
            <person name="Wedrychowicz H."/>
        </authorList>
    </citation>
    <scope>NUCLEOTIDE SEQUENCE [LARGE SCALE GENOMIC DNA]</scope>
    <source>
        <strain evidence="2 3">DSM 15212</strain>
    </source>
</reference>
<dbReference type="Proteomes" id="UP000184465">
    <property type="component" value="Unassembled WGS sequence"/>
</dbReference>
<gene>
    <name evidence="2" type="ORF">SAMN02745912_02990</name>
</gene>
<evidence type="ECO:0000313" key="2">
    <source>
        <dbReference type="EMBL" id="SHK32531.1"/>
    </source>
</evidence>
<feature type="transmembrane region" description="Helical" evidence="1">
    <location>
        <begin position="74"/>
        <end position="96"/>
    </location>
</feature>
<evidence type="ECO:0000313" key="3">
    <source>
        <dbReference type="Proteomes" id="UP000184465"/>
    </source>
</evidence>
<feature type="transmembrane region" description="Helical" evidence="1">
    <location>
        <begin position="41"/>
        <end position="62"/>
    </location>
</feature>
<organism evidence="2 3">
    <name type="scientific">Paramaledivibacter caminithermalis (strain DSM 15212 / CIP 107654 / DViRD3)</name>
    <name type="common">Clostridium caminithermale</name>
    <dbReference type="NCBI Taxonomy" id="1121301"/>
    <lineage>
        <taxon>Bacteria</taxon>
        <taxon>Bacillati</taxon>
        <taxon>Bacillota</taxon>
        <taxon>Clostridia</taxon>
        <taxon>Peptostreptococcales</taxon>
        <taxon>Caminicellaceae</taxon>
        <taxon>Paramaledivibacter</taxon>
    </lineage>
</organism>
<feature type="transmembrane region" description="Helical" evidence="1">
    <location>
        <begin position="133"/>
        <end position="153"/>
    </location>
</feature>
<dbReference type="STRING" id="1121301.SAMN02745912_02990"/>
<dbReference type="EMBL" id="FRAG01000047">
    <property type="protein sequence ID" value="SHK32531.1"/>
    <property type="molecule type" value="Genomic_DNA"/>
</dbReference>
<feature type="transmembrane region" description="Helical" evidence="1">
    <location>
        <begin position="5"/>
        <end position="26"/>
    </location>
</feature>
<keyword evidence="1" id="KW-0812">Transmembrane</keyword>
<name>A0A1M6RJ64_PARC5</name>